<dbReference type="RefSeq" id="WP_043918847.1">
    <property type="nucleotide sequence ID" value="NZ_FZPF01000006.1"/>
</dbReference>
<dbReference type="Pfam" id="PF01135">
    <property type="entry name" value="PCMT"/>
    <property type="match status" value="1"/>
</dbReference>
<dbReference type="AlphaFoldDB" id="A0A0D1CNI2"/>
<dbReference type="PANTHER" id="PTHR11579">
    <property type="entry name" value="PROTEIN-L-ISOASPARTATE O-METHYLTRANSFERASE"/>
    <property type="match status" value="1"/>
</dbReference>
<keyword evidence="5" id="KW-1185">Reference proteome</keyword>
<dbReference type="PANTHER" id="PTHR11579:SF18">
    <property type="entry name" value="PROTEIN-L-ISOASPARTATE O-METHYLTRANSFERASE"/>
    <property type="match status" value="1"/>
</dbReference>
<reference evidence="4 5" key="1">
    <citation type="submission" date="2015-02" db="EMBL/GenBank/DDBJ databases">
        <title>Genome Sequence of Jannaschia aquimarina DSM28248, a member of the Roseobacter clade.</title>
        <authorList>
            <person name="Voget S."/>
            <person name="Daniel R."/>
        </authorList>
    </citation>
    <scope>NUCLEOTIDE SEQUENCE [LARGE SCALE GENOMIC DNA]</scope>
    <source>
        <strain evidence="4 5">GSW-M26</strain>
    </source>
</reference>
<gene>
    <name evidence="4" type="primary">pcm_1</name>
    <name evidence="4" type="ORF">jaqu_20370</name>
</gene>
<keyword evidence="4" id="KW-0808">Transferase</keyword>
<dbReference type="STRING" id="935700.jaqu_20370"/>
<keyword evidence="4" id="KW-0489">Methyltransferase</keyword>
<dbReference type="InterPro" id="IPR029063">
    <property type="entry name" value="SAM-dependent_MTases_sf"/>
</dbReference>
<evidence type="ECO:0000256" key="1">
    <source>
        <dbReference type="ARBA" id="ARBA00005369"/>
    </source>
</evidence>
<proteinExistence type="inferred from homology"/>
<dbReference type="EMBL" id="JYFE01000037">
    <property type="protein sequence ID" value="KIT16282.1"/>
    <property type="molecule type" value="Genomic_DNA"/>
</dbReference>
<evidence type="ECO:0000313" key="5">
    <source>
        <dbReference type="Proteomes" id="UP000032232"/>
    </source>
</evidence>
<name>A0A0D1CNI2_9RHOB</name>
<comment type="caution">
    <text evidence="4">The sequence shown here is derived from an EMBL/GenBank/DDBJ whole genome shotgun (WGS) entry which is preliminary data.</text>
</comment>
<dbReference type="GO" id="GO:0032259">
    <property type="term" value="P:methylation"/>
    <property type="evidence" value="ECO:0007669"/>
    <property type="project" value="UniProtKB-KW"/>
</dbReference>
<dbReference type="PATRIC" id="fig|935700.4.peg.2103"/>
<dbReference type="CDD" id="cd02440">
    <property type="entry name" value="AdoMet_MTases"/>
    <property type="match status" value="1"/>
</dbReference>
<dbReference type="OrthoDB" id="9798496at2"/>
<dbReference type="InterPro" id="IPR000682">
    <property type="entry name" value="PCMT"/>
</dbReference>
<dbReference type="Proteomes" id="UP000032232">
    <property type="component" value="Unassembled WGS sequence"/>
</dbReference>
<evidence type="ECO:0000313" key="4">
    <source>
        <dbReference type="EMBL" id="KIT16282.1"/>
    </source>
</evidence>
<evidence type="ECO:0000256" key="2">
    <source>
        <dbReference type="ARBA" id="ARBA00013346"/>
    </source>
</evidence>
<dbReference type="SUPFAM" id="SSF53335">
    <property type="entry name" value="S-adenosyl-L-methionine-dependent methyltransferases"/>
    <property type="match status" value="1"/>
</dbReference>
<protein>
    <recommendedName>
        <fullName evidence="2">Protein-L-isoaspartate O-methyltransferase</fullName>
    </recommendedName>
    <alternativeName>
        <fullName evidence="3">Protein L-isoaspartyl methyltransferase</fullName>
    </alternativeName>
</protein>
<dbReference type="Gene3D" id="3.40.50.150">
    <property type="entry name" value="Vaccinia Virus protein VP39"/>
    <property type="match status" value="1"/>
</dbReference>
<evidence type="ECO:0000256" key="3">
    <source>
        <dbReference type="ARBA" id="ARBA00030757"/>
    </source>
</evidence>
<organism evidence="4 5">
    <name type="scientific">Jannaschia aquimarina</name>
    <dbReference type="NCBI Taxonomy" id="935700"/>
    <lineage>
        <taxon>Bacteria</taxon>
        <taxon>Pseudomonadati</taxon>
        <taxon>Pseudomonadota</taxon>
        <taxon>Alphaproteobacteria</taxon>
        <taxon>Rhodobacterales</taxon>
        <taxon>Roseobacteraceae</taxon>
        <taxon>Jannaschia</taxon>
    </lineage>
</organism>
<dbReference type="GO" id="GO:0004719">
    <property type="term" value="F:protein-L-isoaspartate (D-aspartate) O-methyltransferase activity"/>
    <property type="evidence" value="ECO:0007669"/>
    <property type="project" value="InterPro"/>
</dbReference>
<sequence length="217" mass="22875">MADPQTLRRIMVDTQVRPSDVTKFPIIGAMLAIPREAFVPSSEEAVAYRDAPVPLAGGREMPAPRTIAKLLDAIDPEGHENVLIVGAGLGYSAALLSRMTASVVAVEEEGDMARDAEAALTAQGIDNAVVVTAPLTEGQPKAAPYDIILIEGGVEQIPDALVEQLKEGGRMAAIFMEGVLGEARIGVMAEGHMGWRTAFNADALVLPGFAKTRAFTL</sequence>
<dbReference type="GO" id="GO:0005737">
    <property type="term" value="C:cytoplasm"/>
    <property type="evidence" value="ECO:0007669"/>
    <property type="project" value="TreeGrafter"/>
</dbReference>
<comment type="similarity">
    <text evidence="1">Belongs to the methyltransferase superfamily. L-isoaspartyl/D-aspartyl protein methyltransferase family.</text>
</comment>
<accession>A0A0D1CNI2</accession>